<dbReference type="PANTHER" id="PTHR38451">
    <property type="entry name" value="TRNA (ADENINE(22)-N(1))-METHYLTRANSFERASE"/>
    <property type="match status" value="1"/>
</dbReference>
<dbReference type="InterPro" id="IPR006901">
    <property type="entry name" value="TrmK"/>
</dbReference>
<evidence type="ECO:0000256" key="1">
    <source>
        <dbReference type="SAM" id="Coils"/>
    </source>
</evidence>
<dbReference type="InterPro" id="IPR029063">
    <property type="entry name" value="SAM-dependent_MTases_sf"/>
</dbReference>
<accession>A0A9D2AH02</accession>
<dbReference type="PANTHER" id="PTHR38451:SF1">
    <property type="entry name" value="TRNA (ADENINE(22)-N(1))-METHYLTRANSFERASE"/>
    <property type="match status" value="1"/>
</dbReference>
<comment type="caution">
    <text evidence="2">The sequence shown here is derived from an EMBL/GenBank/DDBJ whole genome shotgun (WGS) entry which is preliminary data.</text>
</comment>
<dbReference type="Gene3D" id="3.40.50.150">
    <property type="entry name" value="Vaccinia Virus protein VP39"/>
    <property type="match status" value="1"/>
</dbReference>
<reference evidence="2" key="2">
    <citation type="submission" date="2021-04" db="EMBL/GenBank/DDBJ databases">
        <authorList>
            <person name="Gilroy R."/>
        </authorList>
    </citation>
    <scope>NUCLEOTIDE SEQUENCE</scope>
    <source>
        <strain evidence="2">811</strain>
    </source>
</reference>
<dbReference type="Proteomes" id="UP000824204">
    <property type="component" value="Unassembled WGS sequence"/>
</dbReference>
<evidence type="ECO:0000313" key="2">
    <source>
        <dbReference type="EMBL" id="HIX08427.1"/>
    </source>
</evidence>
<evidence type="ECO:0000313" key="3">
    <source>
        <dbReference type="Proteomes" id="UP000824204"/>
    </source>
</evidence>
<protein>
    <submittedName>
        <fullName evidence="2">tRNA (Adenine(22)-N(1))-methyltransferase TrmK</fullName>
    </submittedName>
</protein>
<gene>
    <name evidence="2" type="ORF">H9741_08155</name>
</gene>
<organism evidence="2 3">
    <name type="scientific">Candidatus Borkfalkia faecipullorum</name>
    <dbReference type="NCBI Taxonomy" id="2838510"/>
    <lineage>
        <taxon>Bacteria</taxon>
        <taxon>Bacillati</taxon>
        <taxon>Bacillota</taxon>
        <taxon>Clostridia</taxon>
        <taxon>Christensenellales</taxon>
        <taxon>Christensenellaceae</taxon>
        <taxon>Candidatus Borkfalkia</taxon>
    </lineage>
</organism>
<dbReference type="GO" id="GO:0160105">
    <property type="term" value="F:tRNA (adenine(22)-N1)-methyltransferase activity"/>
    <property type="evidence" value="ECO:0007669"/>
    <property type="project" value="InterPro"/>
</dbReference>
<sequence>MKKTKRLQTLCGELLPCVLFADVGCDHGYMAQYMLENSLCERAYISDISFASLQKACTLLSDYILSGKIQSFCCPGLEQIPRDAEQVLIAGMGGEEIIGILRDGFFPPRLVLQPMKNTDKVRRYLLDSGYAIQRDYTFLDGKFYDVLCAVQGNETRRYDELSLLFGYDNIYSPKEDFLKYLKEEEQKCRSRLAAAREEIPAVSKRLELLTEALHEAERNIR</sequence>
<name>A0A9D2AH02_9FIRM</name>
<dbReference type="AlphaFoldDB" id="A0A9D2AH02"/>
<proteinExistence type="predicted"/>
<dbReference type="EMBL" id="DXFX01000104">
    <property type="protein sequence ID" value="HIX08427.1"/>
    <property type="molecule type" value="Genomic_DNA"/>
</dbReference>
<dbReference type="Pfam" id="PF12847">
    <property type="entry name" value="Methyltransf_18"/>
    <property type="match status" value="1"/>
</dbReference>
<keyword evidence="1" id="KW-0175">Coiled coil</keyword>
<feature type="coiled-coil region" evidence="1">
    <location>
        <begin position="178"/>
        <end position="219"/>
    </location>
</feature>
<reference evidence="2" key="1">
    <citation type="journal article" date="2021" name="PeerJ">
        <title>Extensive microbial diversity within the chicken gut microbiome revealed by metagenomics and culture.</title>
        <authorList>
            <person name="Gilroy R."/>
            <person name="Ravi A."/>
            <person name="Getino M."/>
            <person name="Pursley I."/>
            <person name="Horton D.L."/>
            <person name="Alikhan N.F."/>
            <person name="Baker D."/>
            <person name="Gharbi K."/>
            <person name="Hall N."/>
            <person name="Watson M."/>
            <person name="Adriaenssens E.M."/>
            <person name="Foster-Nyarko E."/>
            <person name="Jarju S."/>
            <person name="Secka A."/>
            <person name="Antonio M."/>
            <person name="Oren A."/>
            <person name="Chaudhuri R.R."/>
            <person name="La Ragione R."/>
            <person name="Hildebrand F."/>
            <person name="Pallen M.J."/>
        </authorList>
    </citation>
    <scope>NUCLEOTIDE SEQUENCE</scope>
    <source>
        <strain evidence="2">811</strain>
    </source>
</reference>
<dbReference type="PIRSF" id="PIRSF018637">
    <property type="entry name" value="TrmK"/>
    <property type="match status" value="1"/>
</dbReference>